<accession>A0A412TFR2</accession>
<dbReference type="InterPro" id="IPR049458">
    <property type="entry name" value="EpsG-like"/>
</dbReference>
<dbReference type="EMBL" id="WCLA01000038">
    <property type="protein sequence ID" value="KAB5325214.1"/>
    <property type="molecule type" value="Genomic_DNA"/>
</dbReference>
<evidence type="ECO:0000313" key="1">
    <source>
        <dbReference type="EMBL" id="KAB5325214.1"/>
    </source>
</evidence>
<dbReference type="Pfam" id="PF14897">
    <property type="entry name" value="EpsG"/>
    <property type="match status" value="1"/>
</dbReference>
<proteinExistence type="predicted"/>
<evidence type="ECO:0000313" key="2">
    <source>
        <dbReference type="Proteomes" id="UP000431177"/>
    </source>
</evidence>
<protein>
    <submittedName>
        <fullName evidence="1">EpsG family protein</fullName>
    </submittedName>
</protein>
<dbReference type="RefSeq" id="WP_022104178.1">
    <property type="nucleotide sequence ID" value="NZ_CAXSRQ010000008.1"/>
</dbReference>
<dbReference type="AlphaFoldDB" id="A0A412TFR2"/>
<organism evidence="1 2">
    <name type="scientific">Bacteroides stercoris</name>
    <dbReference type="NCBI Taxonomy" id="46506"/>
    <lineage>
        <taxon>Bacteria</taxon>
        <taxon>Pseudomonadati</taxon>
        <taxon>Bacteroidota</taxon>
        <taxon>Bacteroidia</taxon>
        <taxon>Bacteroidales</taxon>
        <taxon>Bacteroidaceae</taxon>
        <taxon>Bacteroides</taxon>
    </lineage>
</organism>
<reference evidence="1 2" key="1">
    <citation type="journal article" date="2019" name="Nat. Med.">
        <title>A library of human gut bacterial isolates paired with longitudinal multiomics data enables mechanistic microbiome research.</title>
        <authorList>
            <person name="Poyet M."/>
            <person name="Groussin M."/>
            <person name="Gibbons S.M."/>
            <person name="Avila-Pacheco J."/>
            <person name="Jiang X."/>
            <person name="Kearney S.M."/>
            <person name="Perrotta A.R."/>
            <person name="Berdy B."/>
            <person name="Zhao S."/>
            <person name="Lieberman T.D."/>
            <person name="Swanson P.K."/>
            <person name="Smith M."/>
            <person name="Roesemann S."/>
            <person name="Alexander J.E."/>
            <person name="Rich S.A."/>
            <person name="Livny J."/>
            <person name="Vlamakis H."/>
            <person name="Clish C."/>
            <person name="Bullock K."/>
            <person name="Deik A."/>
            <person name="Scott J."/>
            <person name="Pierce K.A."/>
            <person name="Xavier R.J."/>
            <person name="Alm E.J."/>
        </authorList>
    </citation>
    <scope>NUCLEOTIDE SEQUENCE [LARGE SCALE GENOMIC DNA]</scope>
    <source>
        <strain evidence="1 2">BIOML-A2</strain>
    </source>
</reference>
<gene>
    <name evidence="1" type="ORF">F9950_15000</name>
</gene>
<comment type="caution">
    <text evidence="1">The sequence shown here is derived from an EMBL/GenBank/DDBJ whole genome shotgun (WGS) entry which is preliminary data.</text>
</comment>
<dbReference type="Proteomes" id="UP000431177">
    <property type="component" value="Unassembled WGS sequence"/>
</dbReference>
<sequence>MYYYTLVVLAYATFLLDNFNVRNKEKYSCLFAYVFFSVIFFISSFRYEVGSDYPGYKEIFEYDDPIEPLFALLIKAVKYIGGNYEVFVAIIFILSFGLKLFVFRKLAFRKGFYLSMMLFCSFYYIAYEMNAIRQGLAMSLTLLAVYYAYMRKKIKYITVCLLASFIHYTAFCFIPFYPLLNIKLKKIHIVGICLLCVLLSMNQIFNIFMDMASMYLGDSAMGDRILAYGENGDASSNVLFSSGTLRRLFFFGLIIYSIDKIEATERLKQIILWGAFLSIVTYLLFSQIGYFSIRLSAYYRIIECIWLSYFPFIFKNHRSQMIVIAFFFLYSILQVSSALMLEDNGLLPIRTIVFEDL</sequence>
<name>A0A412TFR2_BACSE</name>